<keyword evidence="4 6" id="KW-0520">NAD</keyword>
<feature type="binding site" evidence="6">
    <location>
        <position position="89"/>
    </location>
    <ligand>
        <name>(6S)-NADPHX</name>
        <dbReference type="ChEBI" id="CHEBI:64076"/>
    </ligand>
</feature>
<reference evidence="8 9" key="1">
    <citation type="submission" date="2021-02" db="EMBL/GenBank/DDBJ databases">
        <title>Complete Genome Sequence of Arcanobacterium phocisimile strain DSM 26142T from a harbour seal.</title>
        <authorList>
            <person name="Borowiak M."/>
            <person name="Alssahen M."/>
            <person name="Malorny B."/>
            <person name="Laemmler C."/>
            <person name="Siebert U."/>
            <person name="Ploetz M."/>
            <person name="Abdulmawjood A."/>
        </authorList>
    </citation>
    <scope>NUCLEOTIDE SEQUENCE [LARGE SCALE GENOMIC DNA]</scope>
    <source>
        <strain evidence="8 9">DSM 26142</strain>
    </source>
</reference>
<proteinExistence type="inferred from homology"/>
<dbReference type="Gene3D" id="3.40.1190.20">
    <property type="match status" value="1"/>
</dbReference>
<comment type="catalytic activity">
    <reaction evidence="6">
        <text>(6S)-NADPHX + ADP = AMP + phosphate + NADPH + H(+)</text>
        <dbReference type="Rhea" id="RHEA:32235"/>
        <dbReference type="ChEBI" id="CHEBI:15378"/>
        <dbReference type="ChEBI" id="CHEBI:43474"/>
        <dbReference type="ChEBI" id="CHEBI:57783"/>
        <dbReference type="ChEBI" id="CHEBI:64076"/>
        <dbReference type="ChEBI" id="CHEBI:456215"/>
        <dbReference type="ChEBI" id="CHEBI:456216"/>
        <dbReference type="EC" id="4.2.1.136"/>
    </reaction>
</comment>
<keyword evidence="9" id="KW-1185">Reference proteome</keyword>
<dbReference type="CDD" id="cd01171">
    <property type="entry name" value="YXKO-related"/>
    <property type="match status" value="1"/>
</dbReference>
<keyword evidence="5 6" id="KW-0456">Lyase</keyword>
<dbReference type="SUPFAM" id="SSF53613">
    <property type="entry name" value="Ribokinase-like"/>
    <property type="match status" value="1"/>
</dbReference>
<feature type="domain" description="YjeF C-terminal" evidence="7">
    <location>
        <begin position="7"/>
        <end position="274"/>
    </location>
</feature>
<dbReference type="RefSeq" id="WP_204423843.1">
    <property type="nucleotide sequence ID" value="NZ_CP070228.1"/>
</dbReference>
<evidence type="ECO:0000259" key="7">
    <source>
        <dbReference type="PROSITE" id="PS51383"/>
    </source>
</evidence>
<keyword evidence="1 6" id="KW-0547">Nucleotide-binding</keyword>
<comment type="subunit">
    <text evidence="6">Homotetramer.</text>
</comment>
<gene>
    <name evidence="6" type="primary">nnrD</name>
    <name evidence="8" type="ORF">JTE88_06845</name>
</gene>
<dbReference type="InterPro" id="IPR000631">
    <property type="entry name" value="CARKD"/>
</dbReference>
<dbReference type="Pfam" id="PF01256">
    <property type="entry name" value="Carb_kinase"/>
    <property type="match status" value="1"/>
</dbReference>
<keyword evidence="2 6" id="KW-0067">ATP-binding</keyword>
<evidence type="ECO:0000313" key="8">
    <source>
        <dbReference type="EMBL" id="QRV01804.1"/>
    </source>
</evidence>
<sequence>MDALSVTESDIRRWWPVPGPTDHKYTRGVLGVVTGSEQYPGAGVLSVGAAWALGPGMIRYLGASPLVLPRYPETVAVPGRVQAWLIGSGLSREHDIAASLNEIVDSGLPAVFDAGALAHIAHRQLSTHHVLTPHPGELTELLRARGHNVTRDEVEGNLVHFTKRAAAETGAVVATTTYDDIIADPAGPLYIQSGASPWRATAGAGDVYAGIVGALLALWQAQDRADVDVAWLAAAGAYLHGRAANLASGISEGVGYPIKASSISDAVSPVIRQILNPTR</sequence>
<dbReference type="InterPro" id="IPR029056">
    <property type="entry name" value="Ribokinase-like"/>
</dbReference>
<comment type="catalytic activity">
    <reaction evidence="6">
        <text>(6S)-NADHX + ADP = AMP + phosphate + NADH + H(+)</text>
        <dbReference type="Rhea" id="RHEA:32223"/>
        <dbReference type="ChEBI" id="CHEBI:15378"/>
        <dbReference type="ChEBI" id="CHEBI:43474"/>
        <dbReference type="ChEBI" id="CHEBI:57945"/>
        <dbReference type="ChEBI" id="CHEBI:64074"/>
        <dbReference type="ChEBI" id="CHEBI:456215"/>
        <dbReference type="ChEBI" id="CHEBI:456216"/>
        <dbReference type="EC" id="4.2.1.136"/>
    </reaction>
</comment>
<feature type="binding site" evidence="6">
    <location>
        <position position="42"/>
    </location>
    <ligand>
        <name>(6S)-NADPHX</name>
        <dbReference type="ChEBI" id="CHEBI:64076"/>
    </ligand>
</feature>
<evidence type="ECO:0000256" key="1">
    <source>
        <dbReference type="ARBA" id="ARBA00022741"/>
    </source>
</evidence>
<evidence type="ECO:0000256" key="2">
    <source>
        <dbReference type="ARBA" id="ARBA00022840"/>
    </source>
</evidence>
<dbReference type="EMBL" id="CP070228">
    <property type="protein sequence ID" value="QRV01804.1"/>
    <property type="molecule type" value="Genomic_DNA"/>
</dbReference>
<dbReference type="PROSITE" id="PS51383">
    <property type="entry name" value="YJEF_C_3"/>
    <property type="match status" value="1"/>
</dbReference>
<comment type="function">
    <text evidence="6">Catalyzes the dehydration of the S-form of NAD(P)HX at the expense of ADP, which is converted to AMP. Together with NAD(P)HX epimerase, which catalyzes the epimerization of the S- and R-forms, the enzyme allows the repair of both epimers of NAD(P)HX, a damaged form of NAD(P)H that is a result of enzymatic or heat-dependent hydration.</text>
</comment>
<evidence type="ECO:0000256" key="4">
    <source>
        <dbReference type="ARBA" id="ARBA00023027"/>
    </source>
</evidence>
<comment type="similarity">
    <text evidence="6">Belongs to the NnrD/CARKD family.</text>
</comment>
<feature type="binding site" evidence="6">
    <location>
        <position position="206"/>
    </location>
    <ligand>
        <name>(6S)-NADPHX</name>
        <dbReference type="ChEBI" id="CHEBI:64076"/>
    </ligand>
</feature>
<dbReference type="PANTHER" id="PTHR12592">
    <property type="entry name" value="ATP-DEPENDENT (S)-NAD(P)H-HYDRATE DEHYDRATASE FAMILY MEMBER"/>
    <property type="match status" value="1"/>
</dbReference>
<dbReference type="PANTHER" id="PTHR12592:SF0">
    <property type="entry name" value="ATP-DEPENDENT (S)-NAD(P)H-HYDRATE DEHYDRATASE"/>
    <property type="match status" value="1"/>
</dbReference>
<dbReference type="HAMAP" id="MF_01965">
    <property type="entry name" value="NADHX_dehydratase"/>
    <property type="match status" value="1"/>
</dbReference>
<feature type="binding site" evidence="6">
    <location>
        <position position="205"/>
    </location>
    <ligand>
        <name>AMP</name>
        <dbReference type="ChEBI" id="CHEBI:456215"/>
    </ligand>
</feature>
<dbReference type="EC" id="4.2.1.136" evidence="6"/>
<keyword evidence="3 6" id="KW-0521">NADP</keyword>
<accession>A0ABX7IF90</accession>
<name>A0ABX7IF90_9ACTO</name>
<evidence type="ECO:0000256" key="5">
    <source>
        <dbReference type="ARBA" id="ARBA00023239"/>
    </source>
</evidence>
<evidence type="ECO:0000313" key="9">
    <source>
        <dbReference type="Proteomes" id="UP000602653"/>
    </source>
</evidence>
<dbReference type="Proteomes" id="UP000602653">
    <property type="component" value="Chromosome"/>
</dbReference>
<comment type="caution">
    <text evidence="6">Lacks conserved residue(s) required for the propagation of feature annotation.</text>
</comment>
<organism evidence="8 9">
    <name type="scientific">Arcanobacterium phocisimile</name>
    <dbReference type="NCBI Taxonomy" id="1302235"/>
    <lineage>
        <taxon>Bacteria</taxon>
        <taxon>Bacillati</taxon>
        <taxon>Actinomycetota</taxon>
        <taxon>Actinomycetes</taxon>
        <taxon>Actinomycetales</taxon>
        <taxon>Actinomycetaceae</taxon>
        <taxon>Arcanobacterium</taxon>
    </lineage>
</organism>
<protein>
    <recommendedName>
        <fullName evidence="6">ADP-dependent (S)-NAD(P)H-hydrate dehydratase</fullName>
        <ecNumber evidence="6">4.2.1.136</ecNumber>
    </recommendedName>
    <alternativeName>
        <fullName evidence="6">ADP-dependent NAD(P)HX dehydratase</fullName>
    </alternativeName>
</protein>
<evidence type="ECO:0000256" key="3">
    <source>
        <dbReference type="ARBA" id="ARBA00022857"/>
    </source>
</evidence>
<evidence type="ECO:0000256" key="6">
    <source>
        <dbReference type="HAMAP-Rule" id="MF_01965"/>
    </source>
</evidence>
<comment type="cofactor">
    <cofactor evidence="6">
        <name>Mg(2+)</name>
        <dbReference type="ChEBI" id="CHEBI:18420"/>
    </cofactor>
</comment>
<feature type="binding site" evidence="6">
    <location>
        <position position="134"/>
    </location>
    <ligand>
        <name>(6S)-NADPHX</name>
        <dbReference type="ChEBI" id="CHEBI:64076"/>
    </ligand>
</feature>